<evidence type="ECO:0000313" key="3">
    <source>
        <dbReference type="Proteomes" id="UP000182085"/>
    </source>
</evidence>
<proteinExistence type="predicted"/>
<accession>A0AAE8HJP8</accession>
<sequence length="269" mass="30182">MRPFDHVHGIDDLKSLSALTTGYSFLHGTYNAIEKAYDGYLKKFGTPQLVAVGLTGDQRNCMHKAYEGGAKKYGLNWIPKLRELMLGSCPMCGNSAIGTVEHYLPKTYFPEFTVFSWNLVPSCNTCNQKRGSKHVNGVAHHLLHPIFDKSILGRLKLVTRFKSSSTVTQYELGFNDVAFSADDRGRIMAHIEMCVDRRAFNLSTNVQISKITARLAKKDISLWKSVIQDELIIMDDANVGYGWEASCLRGLLDVDVMQLRCILVSKLLQ</sequence>
<evidence type="ECO:0008006" key="4">
    <source>
        <dbReference type="Google" id="ProtNLM"/>
    </source>
</evidence>
<keyword evidence="3" id="KW-1185">Reference proteome</keyword>
<protein>
    <recommendedName>
        <fullName evidence="4">HNH endonuclease</fullName>
    </recommendedName>
</protein>
<gene>
    <name evidence="1" type="ORF">SAMN04490209_0010</name>
    <name evidence="2" type="ORF">SAMN04490209_5786</name>
</gene>
<dbReference type="RefSeq" id="WP_083377775.1">
    <property type="nucleotide sequence ID" value="NZ_BAAAEG010000001.1"/>
</dbReference>
<evidence type="ECO:0000313" key="1">
    <source>
        <dbReference type="EMBL" id="SDU86083.1"/>
    </source>
</evidence>
<reference evidence="2 3" key="1">
    <citation type="submission" date="2016-10" db="EMBL/GenBank/DDBJ databases">
        <authorList>
            <person name="Varghese N."/>
            <person name="Submissions S."/>
        </authorList>
    </citation>
    <scope>NUCLEOTIDE SEQUENCE [LARGE SCALE GENOMIC DNA]</scope>
    <source>
        <strain evidence="2 3">BS2777</strain>
    </source>
</reference>
<dbReference type="AlphaFoldDB" id="A0AAE8HJP8"/>
<dbReference type="Proteomes" id="UP000182085">
    <property type="component" value="Chromosome I"/>
</dbReference>
<dbReference type="Gene3D" id="1.10.30.50">
    <property type="match status" value="1"/>
</dbReference>
<organism evidence="2 3">
    <name type="scientific">Pseudomonas rhodesiae</name>
    <dbReference type="NCBI Taxonomy" id="76760"/>
    <lineage>
        <taxon>Bacteria</taxon>
        <taxon>Pseudomonadati</taxon>
        <taxon>Pseudomonadota</taxon>
        <taxon>Gammaproteobacteria</taxon>
        <taxon>Pseudomonadales</taxon>
        <taxon>Pseudomonadaceae</taxon>
        <taxon>Pseudomonas</taxon>
    </lineage>
</organism>
<evidence type="ECO:0000313" key="2">
    <source>
        <dbReference type="EMBL" id="SDV16968.1"/>
    </source>
</evidence>
<name>A0AAE8HJP8_9PSED</name>
<dbReference type="EMBL" id="LT629801">
    <property type="protein sequence ID" value="SDV16968.1"/>
    <property type="molecule type" value="Genomic_DNA"/>
</dbReference>
<dbReference type="EMBL" id="LT629801">
    <property type="protein sequence ID" value="SDU86083.1"/>
    <property type="molecule type" value="Genomic_DNA"/>
</dbReference>